<dbReference type="InterPro" id="IPR002068">
    <property type="entry name" value="A-crystallin/Hsp20_dom"/>
</dbReference>
<protein>
    <submittedName>
        <fullName evidence="6">SHSP domain-containing protein</fullName>
    </submittedName>
</protein>
<dbReference type="PANTHER" id="PTHR45640">
    <property type="entry name" value="HEAT SHOCK PROTEIN HSP-12.2-RELATED"/>
    <property type="match status" value="1"/>
</dbReference>
<dbReference type="OrthoDB" id="1431247at2759"/>
<dbReference type="Proteomes" id="UP000270296">
    <property type="component" value="Unassembled WGS sequence"/>
</dbReference>
<dbReference type="GO" id="GO:0005737">
    <property type="term" value="C:cytoplasm"/>
    <property type="evidence" value="ECO:0007669"/>
    <property type="project" value="TreeGrafter"/>
</dbReference>
<name>A0A183IES9_9BILA</name>
<comment type="similarity">
    <text evidence="1 2">Belongs to the small heat shock protein (HSP20) family.</text>
</comment>
<dbReference type="PROSITE" id="PS01031">
    <property type="entry name" value="SHSP"/>
    <property type="match status" value="1"/>
</dbReference>
<reference evidence="4 5" key="2">
    <citation type="submission" date="2018-11" db="EMBL/GenBank/DDBJ databases">
        <authorList>
            <consortium name="Pathogen Informatics"/>
        </authorList>
    </citation>
    <scope>NUCLEOTIDE SEQUENCE [LARGE SCALE GENOMIC DNA]</scope>
</reference>
<dbReference type="GO" id="GO:0005634">
    <property type="term" value="C:nucleus"/>
    <property type="evidence" value="ECO:0007669"/>
    <property type="project" value="TreeGrafter"/>
</dbReference>
<evidence type="ECO:0000259" key="3">
    <source>
        <dbReference type="PROSITE" id="PS01031"/>
    </source>
</evidence>
<organism evidence="6">
    <name type="scientific">Soboliphyme baturini</name>
    <dbReference type="NCBI Taxonomy" id="241478"/>
    <lineage>
        <taxon>Eukaryota</taxon>
        <taxon>Metazoa</taxon>
        <taxon>Ecdysozoa</taxon>
        <taxon>Nematoda</taxon>
        <taxon>Enoplea</taxon>
        <taxon>Dorylaimia</taxon>
        <taxon>Dioctophymatida</taxon>
        <taxon>Dioctophymatoidea</taxon>
        <taxon>Soboliphymatidae</taxon>
        <taxon>Soboliphyme</taxon>
    </lineage>
</organism>
<dbReference type="WBParaSite" id="SBAD_0000222601-mRNA-1">
    <property type="protein sequence ID" value="SBAD_0000222601-mRNA-1"/>
    <property type="gene ID" value="SBAD_0000222601"/>
</dbReference>
<dbReference type="EMBL" id="UZAM01007095">
    <property type="protein sequence ID" value="VDO96622.1"/>
    <property type="molecule type" value="Genomic_DNA"/>
</dbReference>
<evidence type="ECO:0000256" key="2">
    <source>
        <dbReference type="RuleBase" id="RU003616"/>
    </source>
</evidence>
<evidence type="ECO:0000313" key="5">
    <source>
        <dbReference type="Proteomes" id="UP000270296"/>
    </source>
</evidence>
<dbReference type="PRINTS" id="PR00299">
    <property type="entry name" value="ACRYSTALLIN"/>
</dbReference>
<dbReference type="GO" id="GO:0009408">
    <property type="term" value="P:response to heat"/>
    <property type="evidence" value="ECO:0007669"/>
    <property type="project" value="TreeGrafter"/>
</dbReference>
<evidence type="ECO:0000313" key="6">
    <source>
        <dbReference type="WBParaSite" id="SBAD_0000222601-mRNA-1"/>
    </source>
</evidence>
<proteinExistence type="inferred from homology"/>
<dbReference type="GO" id="GO:0042026">
    <property type="term" value="P:protein refolding"/>
    <property type="evidence" value="ECO:0007669"/>
    <property type="project" value="TreeGrafter"/>
</dbReference>
<dbReference type="Pfam" id="PF00011">
    <property type="entry name" value="HSP20"/>
    <property type="match status" value="1"/>
</dbReference>
<keyword evidence="5" id="KW-1185">Reference proteome</keyword>
<dbReference type="AlphaFoldDB" id="A0A183IES9"/>
<dbReference type="InterPro" id="IPR008978">
    <property type="entry name" value="HSP20-like_chaperone"/>
</dbReference>
<evidence type="ECO:0000256" key="1">
    <source>
        <dbReference type="PROSITE-ProRule" id="PRU00285"/>
    </source>
</evidence>
<sequence>MAEQIYVPLTHEWSADMWDWPLQNDSVVKVINTSDLFEVALDAPFFTPKEIEVKVLGNELIIHCAHEQRKDEFGYIVREIHRCYKLPLDIDTKSLKSHLTPKGILIISALKKKPT</sequence>
<dbReference type="PANTHER" id="PTHR45640:SF35">
    <property type="entry name" value="HEAT SHOCK PROTEIN HSP-12.2"/>
    <property type="match status" value="1"/>
</dbReference>
<dbReference type="GO" id="GO:0051082">
    <property type="term" value="F:unfolded protein binding"/>
    <property type="evidence" value="ECO:0007669"/>
    <property type="project" value="TreeGrafter"/>
</dbReference>
<reference evidence="6" key="1">
    <citation type="submission" date="2016-06" db="UniProtKB">
        <authorList>
            <consortium name="WormBaseParasite"/>
        </authorList>
    </citation>
    <scope>IDENTIFICATION</scope>
</reference>
<dbReference type="InterPro" id="IPR001436">
    <property type="entry name" value="Alpha-crystallin/sHSP_animal"/>
</dbReference>
<gene>
    <name evidence="4" type="ORF">SBAD_LOCUS2123</name>
</gene>
<feature type="domain" description="SHSP" evidence="3">
    <location>
        <begin position="19"/>
        <end position="115"/>
    </location>
</feature>
<evidence type="ECO:0000313" key="4">
    <source>
        <dbReference type="EMBL" id="VDO96622.1"/>
    </source>
</evidence>
<accession>A0A183IES9</accession>
<dbReference type="Gene3D" id="2.60.40.790">
    <property type="match status" value="1"/>
</dbReference>
<dbReference type="SUPFAM" id="SSF49764">
    <property type="entry name" value="HSP20-like chaperones"/>
    <property type="match status" value="1"/>
</dbReference>
<dbReference type="CDD" id="cd06526">
    <property type="entry name" value="metazoan_ACD"/>
    <property type="match status" value="1"/>
</dbReference>